<dbReference type="Pfam" id="PF12183">
    <property type="entry name" value="NotI"/>
    <property type="match status" value="1"/>
</dbReference>
<evidence type="ECO:0000259" key="2">
    <source>
        <dbReference type="Pfam" id="PF12183"/>
    </source>
</evidence>
<keyword evidence="3" id="KW-0378">Hydrolase</keyword>
<dbReference type="InterPro" id="IPR022009">
    <property type="entry name" value="Resctriction_endonuc_II_NotI"/>
</dbReference>
<dbReference type="GO" id="GO:0004519">
    <property type="term" value="F:endonuclease activity"/>
    <property type="evidence" value="ECO:0007669"/>
    <property type="project" value="UniProtKB-KW"/>
</dbReference>
<keyword evidence="3" id="KW-0255">Endonuclease</keyword>
<evidence type="ECO:0000313" key="3">
    <source>
        <dbReference type="EMBL" id="VFJ63587.1"/>
    </source>
</evidence>
<reference evidence="3" key="1">
    <citation type="submission" date="2019-02" db="EMBL/GenBank/DDBJ databases">
        <authorList>
            <person name="Gruber-Vodicka R. H."/>
            <person name="Seah K. B. B."/>
        </authorList>
    </citation>
    <scope>NUCLEOTIDE SEQUENCE</scope>
    <source>
        <strain evidence="3">BECK_BZ106</strain>
    </source>
</reference>
<sequence>MLNKHRNSADGTTERIPPHPLAEVFGFPFDNQSDLAVRYRSKRLCPFNNKVPNCTKDKANNPLGACSIFDGNDLVITCPVRFRQNWIIADDAADFFFPSNTQWTSLTEVRLKDKQGRAAGNIDVVLVSYDKHGSVIDFGALEVQAVYISGNVRRPFERYMRSPQKNAWMDWRSEINNPRPDYLSSSRKRLAPQLLYKGGIINAWRKKSAVAINSGFFRTLPKLEHISKDKADIAWLIYDLVYDHSSSVCQLRRTDTVYTGFDSSLSTITKSEPSDVSSFLAILQDKLDEKLEENNSPDAPTLDRIVGGDPE</sequence>
<gene>
    <name evidence="3" type="ORF">BECKFW1821B_GA0114236_10854</name>
</gene>
<evidence type="ECO:0000256" key="1">
    <source>
        <dbReference type="SAM" id="MobiDB-lite"/>
    </source>
</evidence>
<accession>A0A450TA52</accession>
<keyword evidence="3" id="KW-0540">Nuclease</keyword>
<dbReference type="AlphaFoldDB" id="A0A450TA52"/>
<protein>
    <submittedName>
        <fullName evidence="3">Restriction endonuclease NotI</fullName>
    </submittedName>
</protein>
<feature type="region of interest" description="Disordered" evidence="1">
    <location>
        <begin position="292"/>
        <end position="311"/>
    </location>
</feature>
<dbReference type="EMBL" id="CAADFD010000085">
    <property type="protein sequence ID" value="VFJ63587.1"/>
    <property type="molecule type" value="Genomic_DNA"/>
</dbReference>
<organism evidence="3">
    <name type="scientific">Candidatus Kentrum sp. FW</name>
    <dbReference type="NCBI Taxonomy" id="2126338"/>
    <lineage>
        <taxon>Bacteria</taxon>
        <taxon>Pseudomonadati</taxon>
        <taxon>Pseudomonadota</taxon>
        <taxon>Gammaproteobacteria</taxon>
        <taxon>Candidatus Kentrum</taxon>
    </lineage>
</organism>
<name>A0A450TA52_9GAMM</name>
<proteinExistence type="predicted"/>
<feature type="domain" description="Restriction endonuclease type II NotI" evidence="2">
    <location>
        <begin position="37"/>
        <end position="246"/>
    </location>
</feature>